<feature type="coiled-coil region" evidence="2">
    <location>
        <begin position="132"/>
        <end position="195"/>
    </location>
</feature>
<dbReference type="Proteomes" id="UP000634136">
    <property type="component" value="Unassembled WGS sequence"/>
</dbReference>
<keyword evidence="6" id="KW-1185">Reference proteome</keyword>
<organism evidence="5 6">
    <name type="scientific">Senna tora</name>
    <dbReference type="NCBI Taxonomy" id="362788"/>
    <lineage>
        <taxon>Eukaryota</taxon>
        <taxon>Viridiplantae</taxon>
        <taxon>Streptophyta</taxon>
        <taxon>Embryophyta</taxon>
        <taxon>Tracheophyta</taxon>
        <taxon>Spermatophyta</taxon>
        <taxon>Magnoliopsida</taxon>
        <taxon>eudicotyledons</taxon>
        <taxon>Gunneridae</taxon>
        <taxon>Pentapetalae</taxon>
        <taxon>rosids</taxon>
        <taxon>fabids</taxon>
        <taxon>Fabales</taxon>
        <taxon>Fabaceae</taxon>
        <taxon>Caesalpinioideae</taxon>
        <taxon>Cassia clade</taxon>
        <taxon>Senna</taxon>
    </lineage>
</organism>
<comment type="similarity">
    <text evidence="1">Belongs to the remorin family.</text>
</comment>
<dbReference type="InterPro" id="IPR005516">
    <property type="entry name" value="Remorin_C"/>
</dbReference>
<dbReference type="OrthoDB" id="775261at2759"/>
<gene>
    <name evidence="5" type="ORF">G2W53_006989</name>
</gene>
<dbReference type="Pfam" id="PF03763">
    <property type="entry name" value="Remorin_C"/>
    <property type="match status" value="1"/>
</dbReference>
<evidence type="ECO:0000259" key="4">
    <source>
        <dbReference type="Pfam" id="PF03763"/>
    </source>
</evidence>
<feature type="domain" description="Remorin C-terminal" evidence="4">
    <location>
        <begin position="119"/>
        <end position="219"/>
    </location>
</feature>
<dbReference type="PANTHER" id="PTHR31471">
    <property type="entry name" value="OS02G0116800 PROTEIN"/>
    <property type="match status" value="1"/>
</dbReference>
<comment type="caution">
    <text evidence="5">The sequence shown here is derived from an EMBL/GenBank/DDBJ whole genome shotgun (WGS) entry which is preliminary data.</text>
</comment>
<reference evidence="5" key="1">
    <citation type="submission" date="2020-09" db="EMBL/GenBank/DDBJ databases">
        <title>Genome-Enabled Discovery of Anthraquinone Biosynthesis in Senna tora.</title>
        <authorList>
            <person name="Kang S.-H."/>
            <person name="Pandey R.P."/>
            <person name="Lee C.-M."/>
            <person name="Sim J.-S."/>
            <person name="Jeong J.-T."/>
            <person name="Choi B.-S."/>
            <person name="Jung M."/>
            <person name="Ginzburg D."/>
            <person name="Zhao K."/>
            <person name="Won S.Y."/>
            <person name="Oh T.-J."/>
            <person name="Yu Y."/>
            <person name="Kim N.-H."/>
            <person name="Lee O.R."/>
            <person name="Lee T.-H."/>
            <person name="Bashyal P."/>
            <person name="Kim T.-S."/>
            <person name="Lee W.-H."/>
            <person name="Kawkins C."/>
            <person name="Kim C.-K."/>
            <person name="Kim J.S."/>
            <person name="Ahn B.O."/>
            <person name="Rhee S.Y."/>
            <person name="Sohng J.K."/>
        </authorList>
    </citation>
    <scope>NUCLEOTIDE SEQUENCE</scope>
    <source>
        <tissue evidence="5">Leaf</tissue>
    </source>
</reference>
<evidence type="ECO:0000256" key="2">
    <source>
        <dbReference type="SAM" id="Coils"/>
    </source>
</evidence>
<feature type="region of interest" description="Disordered" evidence="3">
    <location>
        <begin position="43"/>
        <end position="119"/>
    </location>
</feature>
<sequence length="471" mass="52984">MENRFKQTRVSSVEEYGVREEEHATAVAAAAFAIHSIEEEEAKSLNAQKLREEGPTFSSSKTMRRKQDSSLSRPSSYGRENAFAVRRPSGIPSPKPLSPAEAGGYQKQRGSPIPIKHNNVKTRAEAWEKAKMERIHKRYEKIKSKILSWEREQKMQAKLSMERKSLLEHRRAIELQQYQNKIARIEMIAHTARAQMEDKKRKEEFEITLMCSTCDRTQSITQVVLIYMGEASASGRGESRDITVSNAPTKALTLLFLSSASLLAVSSITLFISKLACWLKFESPRNVVLRLNFNHLSFPKTQLPGWNSFVSCPNYCTPFLLDSVRNLCIFTWTMMSCFTALQISTISFSMGRVGWGSSGAEDDESLGTVFCIRLLIMTSEDRGVGDKDLDGLIPWSACLGILFEDADCDSGDKDDEAMSLFWIRDPDLLICPLSCFKLVSSYDGESKDSLAGSLARIRHSFQVLGCLRNYA</sequence>
<dbReference type="EMBL" id="JAAIUW010000003">
    <property type="protein sequence ID" value="KAF7838507.1"/>
    <property type="molecule type" value="Genomic_DNA"/>
</dbReference>
<dbReference type="AlphaFoldDB" id="A0A834X542"/>
<name>A0A834X542_9FABA</name>
<evidence type="ECO:0000313" key="6">
    <source>
        <dbReference type="Proteomes" id="UP000634136"/>
    </source>
</evidence>
<dbReference type="PANTHER" id="PTHR31471:SF5">
    <property type="entry name" value="GB|AAD39278.1"/>
    <property type="match status" value="1"/>
</dbReference>
<evidence type="ECO:0000313" key="5">
    <source>
        <dbReference type="EMBL" id="KAF7838507.1"/>
    </source>
</evidence>
<evidence type="ECO:0000256" key="1">
    <source>
        <dbReference type="ARBA" id="ARBA00005711"/>
    </source>
</evidence>
<evidence type="ECO:0000256" key="3">
    <source>
        <dbReference type="SAM" id="MobiDB-lite"/>
    </source>
</evidence>
<keyword evidence="2" id="KW-0175">Coiled coil</keyword>
<accession>A0A834X542</accession>
<protein>
    <submittedName>
        <fullName evidence="5">Remorin isoform X2</fullName>
    </submittedName>
</protein>
<proteinExistence type="inferred from homology"/>